<name>A0A9P8IRE6_9HYPO</name>
<accession>A0A9P8IRE6</accession>
<evidence type="ECO:0000313" key="2">
    <source>
        <dbReference type="Proteomes" id="UP000827133"/>
    </source>
</evidence>
<proteinExistence type="predicted"/>
<sequence>MGDALDAPATEVDVGAAAEGAVAVDVDVDAAAAVGGSLEREDRALAHDGDDRCREAIAQAQREKASAELRNARWVGEGNADTGSVEDEEDDVERRAEAEAAVEVDEREDVVVILLVEVCRLATKRGVDVYYLEVLDPCLSTIYVW</sequence>
<gene>
    <name evidence="1" type="ORF">J7337_005639</name>
</gene>
<dbReference type="RefSeq" id="XP_044681805.1">
    <property type="nucleotide sequence ID" value="XM_044823314.1"/>
</dbReference>
<dbReference type="Proteomes" id="UP000827133">
    <property type="component" value="Unassembled WGS sequence"/>
</dbReference>
<dbReference type="GeneID" id="68313495"/>
<organism evidence="1 2">
    <name type="scientific">Fusarium musae</name>
    <dbReference type="NCBI Taxonomy" id="1042133"/>
    <lineage>
        <taxon>Eukaryota</taxon>
        <taxon>Fungi</taxon>
        <taxon>Dikarya</taxon>
        <taxon>Ascomycota</taxon>
        <taxon>Pezizomycotina</taxon>
        <taxon>Sordariomycetes</taxon>
        <taxon>Hypocreomycetidae</taxon>
        <taxon>Hypocreales</taxon>
        <taxon>Nectriaceae</taxon>
        <taxon>Fusarium</taxon>
    </lineage>
</organism>
<protein>
    <submittedName>
        <fullName evidence="1">Uncharacterized protein</fullName>
    </submittedName>
</protein>
<comment type="caution">
    <text evidence="1">The sequence shown here is derived from an EMBL/GenBank/DDBJ whole genome shotgun (WGS) entry which is preliminary data.</text>
</comment>
<dbReference type="KEGG" id="fmu:J7337_005639"/>
<dbReference type="AlphaFoldDB" id="A0A9P8IRE6"/>
<evidence type="ECO:0000313" key="1">
    <source>
        <dbReference type="EMBL" id="KAG9502805.1"/>
    </source>
</evidence>
<dbReference type="EMBL" id="JAHBCI010000004">
    <property type="protein sequence ID" value="KAG9502805.1"/>
    <property type="molecule type" value="Genomic_DNA"/>
</dbReference>
<keyword evidence="2" id="KW-1185">Reference proteome</keyword>
<reference evidence="1" key="1">
    <citation type="journal article" date="2021" name="Mol. Plant Microbe Interact.">
        <title>Telomere to telomere genome assembly of Fusarium musae F31, causal agent of crown rot disease of banana.</title>
        <authorList>
            <person name="Degradi L."/>
            <person name="Tava V."/>
            <person name="Kunova A."/>
            <person name="Cortesi P."/>
            <person name="Saracchi M."/>
            <person name="Pasquali M."/>
        </authorList>
    </citation>
    <scope>NUCLEOTIDE SEQUENCE</scope>
    <source>
        <strain evidence="1">F31</strain>
    </source>
</reference>